<dbReference type="OrthoDB" id="4177994at2759"/>
<reference evidence="2" key="1">
    <citation type="journal article" date="2020" name="Stud. Mycol.">
        <title>101 Dothideomycetes genomes: a test case for predicting lifestyles and emergence of pathogens.</title>
        <authorList>
            <person name="Haridas S."/>
            <person name="Albert R."/>
            <person name="Binder M."/>
            <person name="Bloem J."/>
            <person name="Labutti K."/>
            <person name="Salamov A."/>
            <person name="Andreopoulos B."/>
            <person name="Baker S."/>
            <person name="Barry K."/>
            <person name="Bills G."/>
            <person name="Bluhm B."/>
            <person name="Cannon C."/>
            <person name="Castanera R."/>
            <person name="Culley D."/>
            <person name="Daum C."/>
            <person name="Ezra D."/>
            <person name="Gonzalez J."/>
            <person name="Henrissat B."/>
            <person name="Kuo A."/>
            <person name="Liang C."/>
            <person name="Lipzen A."/>
            <person name="Lutzoni F."/>
            <person name="Magnuson J."/>
            <person name="Mondo S."/>
            <person name="Nolan M."/>
            <person name="Ohm R."/>
            <person name="Pangilinan J."/>
            <person name="Park H.-J."/>
            <person name="Ramirez L."/>
            <person name="Alfaro M."/>
            <person name="Sun H."/>
            <person name="Tritt A."/>
            <person name="Yoshinaga Y."/>
            <person name="Zwiers L.-H."/>
            <person name="Turgeon B."/>
            <person name="Goodwin S."/>
            <person name="Spatafora J."/>
            <person name="Crous P."/>
            <person name="Grigoriev I."/>
        </authorList>
    </citation>
    <scope>NUCLEOTIDE SEQUENCE</scope>
    <source>
        <strain evidence="2">CBS 675.92</strain>
    </source>
</reference>
<sequence>MTVNKAQKFMGINCKDCSLCENVGLDDKLRLKTLKAYMDNVPDYKSWWDSEKIACSASRGPKHWESQQCAFFQWTSGRTLETHLVKAKMQELININCFICGSAPTEDADTTHGALTINYVTEAHKCRDGKSGVCIS</sequence>
<name>A0A6A5U463_9PLEO</name>
<dbReference type="Pfam" id="PF09044">
    <property type="entry name" value="Kp4"/>
    <property type="match status" value="1"/>
</dbReference>
<accession>A0A6A5U463</accession>
<dbReference type="SUPFAM" id="SSF55221">
    <property type="entry name" value="Yeast killer toxins"/>
    <property type="match status" value="1"/>
</dbReference>
<evidence type="ECO:0000259" key="1">
    <source>
        <dbReference type="Pfam" id="PF09044"/>
    </source>
</evidence>
<proteinExistence type="predicted"/>
<evidence type="ECO:0000313" key="3">
    <source>
        <dbReference type="Proteomes" id="UP000800035"/>
    </source>
</evidence>
<feature type="domain" description="Killer toxin Kp4" evidence="1">
    <location>
        <begin position="4"/>
        <end position="121"/>
    </location>
</feature>
<dbReference type="GO" id="GO:0005576">
    <property type="term" value="C:extracellular region"/>
    <property type="evidence" value="ECO:0007669"/>
    <property type="project" value="InterPro"/>
</dbReference>
<dbReference type="EMBL" id="ML976988">
    <property type="protein sequence ID" value="KAF1957776.1"/>
    <property type="molecule type" value="Genomic_DNA"/>
</dbReference>
<organism evidence="2 3">
    <name type="scientific">Byssothecium circinans</name>
    <dbReference type="NCBI Taxonomy" id="147558"/>
    <lineage>
        <taxon>Eukaryota</taxon>
        <taxon>Fungi</taxon>
        <taxon>Dikarya</taxon>
        <taxon>Ascomycota</taxon>
        <taxon>Pezizomycotina</taxon>
        <taxon>Dothideomycetes</taxon>
        <taxon>Pleosporomycetidae</taxon>
        <taxon>Pleosporales</taxon>
        <taxon>Massarineae</taxon>
        <taxon>Massarinaceae</taxon>
        <taxon>Byssothecium</taxon>
    </lineage>
</organism>
<dbReference type="AlphaFoldDB" id="A0A6A5U463"/>
<protein>
    <recommendedName>
        <fullName evidence="1">Killer toxin Kp4 domain-containing protein</fullName>
    </recommendedName>
</protein>
<gene>
    <name evidence="2" type="ORF">CC80DRAFT_546838</name>
</gene>
<keyword evidence="3" id="KW-1185">Reference proteome</keyword>
<evidence type="ECO:0000313" key="2">
    <source>
        <dbReference type="EMBL" id="KAF1957776.1"/>
    </source>
</evidence>
<dbReference type="InterPro" id="IPR011329">
    <property type="entry name" value="Killer_tox_Kp4/SMK"/>
</dbReference>
<dbReference type="Proteomes" id="UP000800035">
    <property type="component" value="Unassembled WGS sequence"/>
</dbReference>
<dbReference type="Gene3D" id="3.30.430.10">
    <property type="entry name" value="Killer Toxin P4, subunit A"/>
    <property type="match status" value="1"/>
</dbReference>
<dbReference type="InterPro" id="IPR015131">
    <property type="entry name" value="Killer_tox_Kp4"/>
</dbReference>